<dbReference type="OrthoDB" id="9800332at2"/>
<dbReference type="HAMAP" id="MF_00109">
    <property type="entry name" value="Shikimate_kinase"/>
    <property type="match status" value="1"/>
</dbReference>
<comment type="catalytic activity">
    <reaction evidence="10 11">
        <text>shikimate + ATP = 3-phosphoshikimate + ADP + H(+)</text>
        <dbReference type="Rhea" id="RHEA:13121"/>
        <dbReference type="ChEBI" id="CHEBI:15378"/>
        <dbReference type="ChEBI" id="CHEBI:30616"/>
        <dbReference type="ChEBI" id="CHEBI:36208"/>
        <dbReference type="ChEBI" id="CHEBI:145989"/>
        <dbReference type="ChEBI" id="CHEBI:456216"/>
        <dbReference type="EC" id="2.7.1.71"/>
    </reaction>
</comment>
<dbReference type="EC" id="2.7.1.71" evidence="3 11"/>
<dbReference type="GO" id="GO:0005524">
    <property type="term" value="F:ATP binding"/>
    <property type="evidence" value="ECO:0007669"/>
    <property type="project" value="UniProtKB-UniRule"/>
</dbReference>
<dbReference type="GO" id="GO:0008652">
    <property type="term" value="P:amino acid biosynthetic process"/>
    <property type="evidence" value="ECO:0007669"/>
    <property type="project" value="UniProtKB-KW"/>
</dbReference>
<feature type="binding site" evidence="11">
    <location>
        <position position="79"/>
    </location>
    <ligand>
        <name>substrate</name>
    </ligand>
</feature>
<dbReference type="InterPro" id="IPR023000">
    <property type="entry name" value="Shikimate_kinase_CS"/>
</dbReference>
<dbReference type="PANTHER" id="PTHR21087">
    <property type="entry name" value="SHIKIMATE KINASE"/>
    <property type="match status" value="1"/>
</dbReference>
<keyword evidence="6 11" id="KW-0547">Nucleotide-binding</keyword>
<comment type="similarity">
    <text evidence="2 11">Belongs to the shikimate kinase family.</text>
</comment>
<dbReference type="AlphaFoldDB" id="A0A517PIW7"/>
<dbReference type="SUPFAM" id="SSF52540">
    <property type="entry name" value="P-loop containing nucleoside triphosphate hydrolases"/>
    <property type="match status" value="1"/>
</dbReference>
<dbReference type="InterPro" id="IPR027417">
    <property type="entry name" value="P-loop_NTPase"/>
</dbReference>
<dbReference type="PROSITE" id="PS01128">
    <property type="entry name" value="SHIKIMATE_KINASE"/>
    <property type="match status" value="1"/>
</dbReference>
<keyword evidence="7 11" id="KW-0418">Kinase</keyword>
<dbReference type="GO" id="GO:0000287">
    <property type="term" value="F:magnesium ion binding"/>
    <property type="evidence" value="ECO:0007669"/>
    <property type="project" value="UniProtKB-UniRule"/>
</dbReference>
<evidence type="ECO:0000256" key="5">
    <source>
        <dbReference type="ARBA" id="ARBA00022679"/>
    </source>
</evidence>
<evidence type="ECO:0000256" key="9">
    <source>
        <dbReference type="ARBA" id="ARBA00023141"/>
    </source>
</evidence>
<dbReference type="EMBL" id="CP036266">
    <property type="protein sequence ID" value="QDT19261.1"/>
    <property type="molecule type" value="Genomic_DNA"/>
</dbReference>
<feature type="binding site" evidence="11">
    <location>
        <position position="33"/>
    </location>
    <ligand>
        <name>substrate</name>
    </ligand>
</feature>
<dbReference type="GO" id="GO:0004765">
    <property type="term" value="F:shikimate kinase activity"/>
    <property type="evidence" value="ECO:0007669"/>
    <property type="project" value="UniProtKB-UniRule"/>
</dbReference>
<dbReference type="InterPro" id="IPR000623">
    <property type="entry name" value="Shikimate_kinase/TSH1"/>
</dbReference>
<evidence type="ECO:0000256" key="7">
    <source>
        <dbReference type="ARBA" id="ARBA00022777"/>
    </source>
</evidence>
<evidence type="ECO:0000256" key="3">
    <source>
        <dbReference type="ARBA" id="ARBA00012154"/>
    </source>
</evidence>
<dbReference type="GO" id="GO:0005829">
    <property type="term" value="C:cytosol"/>
    <property type="evidence" value="ECO:0007669"/>
    <property type="project" value="TreeGrafter"/>
</dbReference>
<comment type="cofactor">
    <cofactor evidence="11">
        <name>Mg(2+)</name>
        <dbReference type="ChEBI" id="CHEBI:18420"/>
    </cofactor>
    <text evidence="11">Binds 1 Mg(2+) ion per subunit.</text>
</comment>
<accession>A0A517PIW7</accession>
<evidence type="ECO:0000256" key="4">
    <source>
        <dbReference type="ARBA" id="ARBA00022605"/>
    </source>
</evidence>
<dbReference type="InterPro" id="IPR031322">
    <property type="entry name" value="Shikimate/glucono_kinase"/>
</dbReference>
<dbReference type="RefSeq" id="WP_145181125.1">
    <property type="nucleotide sequence ID" value="NZ_CP036266.1"/>
</dbReference>
<dbReference type="PANTHER" id="PTHR21087:SF16">
    <property type="entry name" value="SHIKIMATE KINASE 1, CHLOROPLASTIC"/>
    <property type="match status" value="1"/>
</dbReference>
<evidence type="ECO:0000256" key="1">
    <source>
        <dbReference type="ARBA" id="ARBA00004842"/>
    </source>
</evidence>
<comment type="subcellular location">
    <subcellularLocation>
        <location evidence="11">Cytoplasm</location>
    </subcellularLocation>
</comment>
<proteinExistence type="inferred from homology"/>
<dbReference type="GO" id="GO:0009423">
    <property type="term" value="P:chorismate biosynthetic process"/>
    <property type="evidence" value="ECO:0007669"/>
    <property type="project" value="UniProtKB-UniRule"/>
</dbReference>
<comment type="function">
    <text evidence="11">Catalyzes the specific phosphorylation of the 3-hydroxyl group of shikimic acid using ATP as a cosubstrate.</text>
</comment>
<dbReference type="GO" id="GO:0009073">
    <property type="term" value="P:aromatic amino acid family biosynthetic process"/>
    <property type="evidence" value="ECO:0007669"/>
    <property type="project" value="UniProtKB-KW"/>
</dbReference>
<reference evidence="12 13" key="1">
    <citation type="submission" date="2019-02" db="EMBL/GenBank/DDBJ databases">
        <title>Deep-cultivation of Planctomycetes and their phenomic and genomic characterization uncovers novel biology.</title>
        <authorList>
            <person name="Wiegand S."/>
            <person name="Jogler M."/>
            <person name="Boedeker C."/>
            <person name="Pinto D."/>
            <person name="Vollmers J."/>
            <person name="Rivas-Marin E."/>
            <person name="Kohn T."/>
            <person name="Peeters S.H."/>
            <person name="Heuer A."/>
            <person name="Rast P."/>
            <person name="Oberbeckmann S."/>
            <person name="Bunk B."/>
            <person name="Jeske O."/>
            <person name="Meyerdierks A."/>
            <person name="Storesund J.E."/>
            <person name="Kallscheuer N."/>
            <person name="Luecker S."/>
            <person name="Lage O.M."/>
            <person name="Pohl T."/>
            <person name="Merkel B.J."/>
            <person name="Hornburger P."/>
            <person name="Mueller R.-W."/>
            <person name="Bruemmer F."/>
            <person name="Labrenz M."/>
            <person name="Spormann A.M."/>
            <person name="Op den Camp H."/>
            <person name="Overmann J."/>
            <person name="Amann R."/>
            <person name="Jetten M.S.M."/>
            <person name="Mascher T."/>
            <person name="Medema M.H."/>
            <person name="Devos D.P."/>
            <person name="Kaster A.-K."/>
            <person name="Ovreas L."/>
            <person name="Rohde M."/>
            <person name="Galperin M.Y."/>
            <person name="Jogler C."/>
        </authorList>
    </citation>
    <scope>NUCLEOTIDE SEQUENCE [LARGE SCALE GENOMIC DNA]</scope>
    <source>
        <strain evidence="12 13">HG66A1</strain>
    </source>
</reference>
<sequence length="175" mass="18758">MSLITLIGYRGSGKSSVAAPLAEQRGYNWIDADDEIERVAGKTIAEIFAEGGEPHFRQIERSVMQQLLSGDQRVIAAGGGAILNDQTRAEMKQAGPVIWLKADAADLIQRIDGDSTTGSRRPALTASNSQLEEVETLLAQRDPFYRDAATLTIETGGKTVTEIVAEIIAALDADS</sequence>
<evidence type="ECO:0000256" key="2">
    <source>
        <dbReference type="ARBA" id="ARBA00006997"/>
    </source>
</evidence>
<feature type="binding site" evidence="11">
    <location>
        <position position="141"/>
    </location>
    <ligand>
        <name>substrate</name>
    </ligand>
</feature>
<dbReference type="PRINTS" id="PR01100">
    <property type="entry name" value="SHIKIMTKNASE"/>
</dbReference>
<gene>
    <name evidence="12" type="primary">aroK_2</name>
    <name evidence="11" type="synonym">aroK</name>
    <name evidence="12" type="ORF">HG66A1_10250</name>
</gene>
<dbReference type="CDD" id="cd00464">
    <property type="entry name" value="SK"/>
    <property type="match status" value="1"/>
</dbReference>
<keyword evidence="11" id="KW-0963">Cytoplasm</keyword>
<keyword evidence="9 11" id="KW-0057">Aromatic amino acid biosynthesis</keyword>
<feature type="binding site" evidence="11">
    <location>
        <position position="57"/>
    </location>
    <ligand>
        <name>substrate</name>
    </ligand>
</feature>
<dbReference type="Gene3D" id="3.40.50.300">
    <property type="entry name" value="P-loop containing nucleotide triphosphate hydrolases"/>
    <property type="match status" value="1"/>
</dbReference>
<comment type="pathway">
    <text evidence="1 11">Metabolic intermediate biosynthesis; chorismate biosynthesis; chorismate from D-erythrose 4-phosphate and phosphoenolpyruvate: step 5/7.</text>
</comment>
<keyword evidence="11" id="KW-0460">Magnesium</keyword>
<evidence type="ECO:0000313" key="13">
    <source>
        <dbReference type="Proteomes" id="UP000320421"/>
    </source>
</evidence>
<evidence type="ECO:0000256" key="8">
    <source>
        <dbReference type="ARBA" id="ARBA00022840"/>
    </source>
</evidence>
<evidence type="ECO:0000256" key="10">
    <source>
        <dbReference type="ARBA" id="ARBA00048567"/>
    </source>
</evidence>
<evidence type="ECO:0000313" key="12">
    <source>
        <dbReference type="EMBL" id="QDT19261.1"/>
    </source>
</evidence>
<protein>
    <recommendedName>
        <fullName evidence="3 11">Shikimate kinase</fullName>
        <shortName evidence="11">SK</shortName>
        <ecNumber evidence="3 11">2.7.1.71</ecNumber>
    </recommendedName>
</protein>
<evidence type="ECO:0000256" key="11">
    <source>
        <dbReference type="HAMAP-Rule" id="MF_00109"/>
    </source>
</evidence>
<comment type="subunit">
    <text evidence="11">Monomer.</text>
</comment>
<feature type="binding site" evidence="11">
    <location>
        <position position="121"/>
    </location>
    <ligand>
        <name>ATP</name>
        <dbReference type="ChEBI" id="CHEBI:30616"/>
    </ligand>
</feature>
<feature type="binding site" evidence="11">
    <location>
        <position position="15"/>
    </location>
    <ligand>
        <name>Mg(2+)</name>
        <dbReference type="ChEBI" id="CHEBI:18420"/>
    </ligand>
</feature>
<keyword evidence="13" id="KW-1185">Reference proteome</keyword>
<evidence type="ECO:0000256" key="6">
    <source>
        <dbReference type="ARBA" id="ARBA00022741"/>
    </source>
</evidence>
<dbReference type="UniPathway" id="UPA00053">
    <property type="reaction ID" value="UER00088"/>
</dbReference>
<keyword evidence="4 11" id="KW-0028">Amino-acid biosynthesis</keyword>
<keyword evidence="11" id="KW-0479">Metal-binding</keyword>
<feature type="binding site" evidence="11">
    <location>
        <begin position="11"/>
        <end position="16"/>
    </location>
    <ligand>
        <name>ATP</name>
        <dbReference type="ChEBI" id="CHEBI:30616"/>
    </ligand>
</feature>
<dbReference type="Proteomes" id="UP000320421">
    <property type="component" value="Chromosome"/>
</dbReference>
<keyword evidence="5 11" id="KW-0808">Transferase</keyword>
<name>A0A517PIW7_9PLAN</name>
<comment type="caution">
    <text evidence="11">Lacks conserved residue(s) required for the propagation of feature annotation.</text>
</comment>
<organism evidence="12 13">
    <name type="scientific">Gimesia chilikensis</name>
    <dbReference type="NCBI Taxonomy" id="2605989"/>
    <lineage>
        <taxon>Bacteria</taxon>
        <taxon>Pseudomonadati</taxon>
        <taxon>Planctomycetota</taxon>
        <taxon>Planctomycetia</taxon>
        <taxon>Planctomycetales</taxon>
        <taxon>Planctomycetaceae</taxon>
        <taxon>Gimesia</taxon>
    </lineage>
</organism>
<dbReference type="Pfam" id="PF01202">
    <property type="entry name" value="SKI"/>
    <property type="match status" value="1"/>
</dbReference>
<keyword evidence="8 11" id="KW-0067">ATP-binding</keyword>